<feature type="region of interest" description="Disordered" evidence="2">
    <location>
        <begin position="735"/>
        <end position="755"/>
    </location>
</feature>
<feature type="region of interest" description="Disordered" evidence="2">
    <location>
        <begin position="467"/>
        <end position="524"/>
    </location>
</feature>
<evidence type="ECO:0000313" key="3">
    <source>
        <dbReference type="EMBL" id="EAR94569.1"/>
    </source>
</evidence>
<feature type="region of interest" description="Disordered" evidence="2">
    <location>
        <begin position="250"/>
        <end position="282"/>
    </location>
</feature>
<feature type="compositionally biased region" description="Low complexity" evidence="2">
    <location>
        <begin position="389"/>
        <end position="414"/>
    </location>
</feature>
<feature type="compositionally biased region" description="Low complexity" evidence="2">
    <location>
        <begin position="331"/>
        <end position="342"/>
    </location>
</feature>
<keyword evidence="1" id="KW-0175">Coiled coil</keyword>
<feature type="region of interest" description="Disordered" evidence="2">
    <location>
        <begin position="330"/>
        <end position="422"/>
    </location>
</feature>
<protein>
    <submittedName>
        <fullName evidence="3">Uncharacterized protein</fullName>
    </submittedName>
</protein>
<dbReference type="AlphaFoldDB" id="Q23DA1"/>
<feature type="region of interest" description="Disordered" evidence="2">
    <location>
        <begin position="1004"/>
        <end position="1027"/>
    </location>
</feature>
<evidence type="ECO:0000256" key="1">
    <source>
        <dbReference type="SAM" id="Coils"/>
    </source>
</evidence>
<organism evidence="3 4">
    <name type="scientific">Tetrahymena thermophila (strain SB210)</name>
    <dbReference type="NCBI Taxonomy" id="312017"/>
    <lineage>
        <taxon>Eukaryota</taxon>
        <taxon>Sar</taxon>
        <taxon>Alveolata</taxon>
        <taxon>Ciliophora</taxon>
        <taxon>Intramacronucleata</taxon>
        <taxon>Oligohymenophorea</taxon>
        <taxon>Hymenostomatida</taxon>
        <taxon>Tetrahymenina</taxon>
        <taxon>Tetrahymenidae</taxon>
        <taxon>Tetrahymena</taxon>
    </lineage>
</organism>
<dbReference type="GeneID" id="7839762"/>
<feature type="compositionally biased region" description="Polar residues" evidence="2">
    <location>
        <begin position="250"/>
        <end position="262"/>
    </location>
</feature>
<dbReference type="InParanoid" id="Q23DA1"/>
<dbReference type="EMBL" id="GG662712">
    <property type="protein sequence ID" value="EAR94569.1"/>
    <property type="molecule type" value="Genomic_DNA"/>
</dbReference>
<keyword evidence="4" id="KW-1185">Reference proteome</keyword>
<name>Q23DA1_TETTS</name>
<dbReference type="KEGG" id="tet:TTHERM_00048890"/>
<feature type="compositionally biased region" description="Polar residues" evidence="2">
    <location>
        <begin position="474"/>
        <end position="524"/>
    </location>
</feature>
<feature type="compositionally biased region" description="Polar residues" evidence="2">
    <location>
        <begin position="343"/>
        <end position="355"/>
    </location>
</feature>
<evidence type="ECO:0000313" key="4">
    <source>
        <dbReference type="Proteomes" id="UP000009168"/>
    </source>
</evidence>
<gene>
    <name evidence="3" type="ORF">TTHERM_00048890</name>
</gene>
<dbReference type="HOGENOM" id="CLU_291804_0_0_1"/>
<dbReference type="Proteomes" id="UP000009168">
    <property type="component" value="Unassembled WGS sequence"/>
</dbReference>
<reference evidence="4" key="1">
    <citation type="journal article" date="2006" name="PLoS Biol.">
        <title>Macronuclear genome sequence of the ciliate Tetrahymena thermophila, a model eukaryote.</title>
        <authorList>
            <person name="Eisen J.A."/>
            <person name="Coyne R.S."/>
            <person name="Wu M."/>
            <person name="Wu D."/>
            <person name="Thiagarajan M."/>
            <person name="Wortman J.R."/>
            <person name="Badger J.H."/>
            <person name="Ren Q."/>
            <person name="Amedeo P."/>
            <person name="Jones K.M."/>
            <person name="Tallon L.J."/>
            <person name="Delcher A.L."/>
            <person name="Salzberg S.L."/>
            <person name="Silva J.C."/>
            <person name="Haas B.J."/>
            <person name="Majoros W.H."/>
            <person name="Farzad M."/>
            <person name="Carlton J.M."/>
            <person name="Smith R.K. Jr."/>
            <person name="Garg J."/>
            <person name="Pearlman R.E."/>
            <person name="Karrer K.M."/>
            <person name="Sun L."/>
            <person name="Manning G."/>
            <person name="Elde N.C."/>
            <person name="Turkewitz A.P."/>
            <person name="Asai D.J."/>
            <person name="Wilkes D.E."/>
            <person name="Wang Y."/>
            <person name="Cai H."/>
            <person name="Collins K."/>
            <person name="Stewart B.A."/>
            <person name="Lee S.R."/>
            <person name="Wilamowska K."/>
            <person name="Weinberg Z."/>
            <person name="Ruzzo W.L."/>
            <person name="Wloga D."/>
            <person name="Gaertig J."/>
            <person name="Frankel J."/>
            <person name="Tsao C.-C."/>
            <person name="Gorovsky M.A."/>
            <person name="Keeling P.J."/>
            <person name="Waller R.F."/>
            <person name="Patron N.J."/>
            <person name="Cherry J.M."/>
            <person name="Stover N.A."/>
            <person name="Krieger C.J."/>
            <person name="del Toro C."/>
            <person name="Ryder H.F."/>
            <person name="Williamson S.C."/>
            <person name="Barbeau R.A."/>
            <person name="Hamilton E.P."/>
            <person name="Orias E."/>
        </authorList>
    </citation>
    <scope>NUCLEOTIDE SEQUENCE [LARGE SCALE GENOMIC DNA]</scope>
    <source>
        <strain evidence="4">SB210</strain>
    </source>
</reference>
<feature type="coiled-coil region" evidence="1">
    <location>
        <begin position="57"/>
        <end position="84"/>
    </location>
</feature>
<sequence>MITKKNSFINDFFSQISDIINQEQQNKLFKYLTIIGINAFTSTGQNISFECIKKCAKSLQNMKKKDLQEQVSQLKQQIQTLTKNVTNTLNGGSDWINGKNSTQIKNESLHSNQVEQSYQNPSKDGQKFKKTNFEGLDIQEINRLFYENIEQRNFQLAHKLGNSTNNQQEFNQNEQKNELNIILSPKNTLKKMSFDNSLRKQSHSTHTAPVSNASQTQIINNKFQQKKKNENLYLNSFAISQSEYPNSLEQNHPLTSCKNSDGGQLKLMDFSSPSLNRNTDNQLNNQNRFLKQIAEKNNQKNKENLSYLGNLESKENLICSSQFEENKRKSSLSPLKSSQNNLVQSQTSNLNSQVLSKKDQKKESSTQSRSRKNQHQNNNYKMYKQPCQKNVNRSKSNNPSRSNSRTPRNSKSPSVISFNGSQSFNQIPSYLRNVQSKIKDQIEFHKELKKKEAKLGESQQNLLISSNQQKSNQEYSQSQRISPSSKFQNSQGSENSKQFFNSLSQNEKQETSFQQNSFKNPNKNSKVLVLDNSFNQSNLNLNTNNSTKNNSIQGNQNQQLKNSIQNEPLTDQPKFVSKQSFNSKSQLYSNQNTDGTTQQTTSNLQSTINQQQETLFTGHFRTKSNISEYQITTEEQSSIENHFNNHQNLRHNQIKNMYNTNTNFNYQNSLNKFPKNTEIQQNSQFKQQLETNNNQIRTQNENRYYSTNQTTNFMQQQNLTSPKNFGIQQMQISHNQQRKVSQTPIEGRRQSGGSLHIDHLNENLQETRKQNSKKNVLELATNFLKSPIMQQLCNTKQQQEQNIQQNQEIQNSMMHANIKQIYQNQLQQGETLNYYSDNGRNINKKQEQFLKDPKNNQYMLQQQQQQQQQSISQQASIQEQLQEQMKKLNYLPKKHPCDQTLSPQDLQLLLQNQNPNISITSNYQSASFGNSKNSQANHNFIGQSQTLNYNVSQLGNNALKSSFTQIPQGQNGEQSMVASSLFSSFNPSNETKGFFQNDFEKRMNDLGKSSNSRKQQNSQNDASSNISFNADLSNNLIQPQIENPFY</sequence>
<feature type="coiled-coil region" evidence="1">
    <location>
        <begin position="757"/>
        <end position="809"/>
    </location>
</feature>
<feature type="region of interest" description="Disordered" evidence="2">
    <location>
        <begin position="586"/>
        <end position="606"/>
    </location>
</feature>
<feature type="compositionally biased region" description="Low complexity" evidence="2">
    <location>
        <begin position="590"/>
        <end position="606"/>
    </location>
</feature>
<feature type="compositionally biased region" description="Polar residues" evidence="2">
    <location>
        <begin position="735"/>
        <end position="744"/>
    </location>
</feature>
<dbReference type="RefSeq" id="XP_001014785.1">
    <property type="nucleotide sequence ID" value="XM_001014785.1"/>
</dbReference>
<dbReference type="STRING" id="312017.Q23DA1"/>
<evidence type="ECO:0000256" key="2">
    <source>
        <dbReference type="SAM" id="MobiDB-lite"/>
    </source>
</evidence>
<feature type="compositionally biased region" description="Low complexity" evidence="2">
    <location>
        <begin position="1008"/>
        <end position="1020"/>
    </location>
</feature>
<proteinExistence type="predicted"/>
<accession>Q23DA1</accession>